<name>A0ACD3APK4_9AGAR</name>
<accession>A0ACD3APK4</accession>
<reference evidence="1 2" key="1">
    <citation type="journal article" date="2019" name="Nat. Ecol. Evol.">
        <title>Megaphylogeny resolves global patterns of mushroom evolution.</title>
        <authorList>
            <person name="Varga T."/>
            <person name="Krizsan K."/>
            <person name="Foldi C."/>
            <person name="Dima B."/>
            <person name="Sanchez-Garcia M."/>
            <person name="Sanchez-Ramirez S."/>
            <person name="Szollosi G.J."/>
            <person name="Szarkandi J.G."/>
            <person name="Papp V."/>
            <person name="Albert L."/>
            <person name="Andreopoulos W."/>
            <person name="Angelini C."/>
            <person name="Antonin V."/>
            <person name="Barry K.W."/>
            <person name="Bougher N.L."/>
            <person name="Buchanan P."/>
            <person name="Buyck B."/>
            <person name="Bense V."/>
            <person name="Catcheside P."/>
            <person name="Chovatia M."/>
            <person name="Cooper J."/>
            <person name="Damon W."/>
            <person name="Desjardin D."/>
            <person name="Finy P."/>
            <person name="Geml J."/>
            <person name="Haridas S."/>
            <person name="Hughes K."/>
            <person name="Justo A."/>
            <person name="Karasinski D."/>
            <person name="Kautmanova I."/>
            <person name="Kiss B."/>
            <person name="Kocsube S."/>
            <person name="Kotiranta H."/>
            <person name="LaButti K.M."/>
            <person name="Lechner B.E."/>
            <person name="Liimatainen K."/>
            <person name="Lipzen A."/>
            <person name="Lukacs Z."/>
            <person name="Mihaltcheva S."/>
            <person name="Morgado L.N."/>
            <person name="Niskanen T."/>
            <person name="Noordeloos M.E."/>
            <person name="Ohm R.A."/>
            <person name="Ortiz-Santana B."/>
            <person name="Ovrebo C."/>
            <person name="Racz N."/>
            <person name="Riley R."/>
            <person name="Savchenko A."/>
            <person name="Shiryaev A."/>
            <person name="Soop K."/>
            <person name="Spirin V."/>
            <person name="Szebenyi C."/>
            <person name="Tomsovsky M."/>
            <person name="Tulloss R.E."/>
            <person name="Uehling J."/>
            <person name="Grigoriev I.V."/>
            <person name="Vagvolgyi C."/>
            <person name="Papp T."/>
            <person name="Martin F.M."/>
            <person name="Miettinen O."/>
            <person name="Hibbett D.S."/>
            <person name="Nagy L.G."/>
        </authorList>
    </citation>
    <scope>NUCLEOTIDE SEQUENCE [LARGE SCALE GENOMIC DNA]</scope>
    <source>
        <strain evidence="1 2">NL-1719</strain>
    </source>
</reference>
<evidence type="ECO:0000313" key="1">
    <source>
        <dbReference type="EMBL" id="TFK67878.1"/>
    </source>
</evidence>
<organism evidence="1 2">
    <name type="scientific">Pluteus cervinus</name>
    <dbReference type="NCBI Taxonomy" id="181527"/>
    <lineage>
        <taxon>Eukaryota</taxon>
        <taxon>Fungi</taxon>
        <taxon>Dikarya</taxon>
        <taxon>Basidiomycota</taxon>
        <taxon>Agaricomycotina</taxon>
        <taxon>Agaricomycetes</taxon>
        <taxon>Agaricomycetidae</taxon>
        <taxon>Agaricales</taxon>
        <taxon>Pluteineae</taxon>
        <taxon>Pluteaceae</taxon>
        <taxon>Pluteus</taxon>
    </lineage>
</organism>
<dbReference type="EMBL" id="ML208364">
    <property type="protein sequence ID" value="TFK67878.1"/>
    <property type="molecule type" value="Genomic_DNA"/>
</dbReference>
<proteinExistence type="predicted"/>
<dbReference type="Proteomes" id="UP000308600">
    <property type="component" value="Unassembled WGS sequence"/>
</dbReference>
<gene>
    <name evidence="1" type="ORF">BDN72DRAFT_770149</name>
</gene>
<protein>
    <submittedName>
        <fullName evidence="1">Uncharacterized protein</fullName>
    </submittedName>
</protein>
<sequence>MVYKGKYPPLSIPEIISALAGWGISVSQEQLLVPTPDFVETIYIACLRRVANLTNESLADPLQDALSASTTEDKAPSNLLNIHLMRLAAAARVEGFNARDLTHPERHRTLSILSGFINFIKFIEHDCDDFMRELRNRSDAITNERTRIADQLEASYQQAQDLKLKQTRDEPLIEQLRIENGALGIQLRSRKDLHEKLKDDLKDIRAQKRDLMTRQEQLSAEVNKMKDTLKRIQTRIVQSPERLKRNITLMHSSTAQDRKMIAQQEIKAKDLSAKVSALKIIEKDLFNCVEQLRTIEQHMGDLQTSSKKLADSRSLLDKNHITHNDLQLRKAHAEKQVTSAQDKLQRAVRHSEEKKVASQRTLERLRHEYEQMARDRQENEKQIDDLRADTDRIAAKIVDHLKQSEVELNNLLTTYWKLRNETEVYMGALAEKLNMRVDSD</sequence>
<keyword evidence="2" id="KW-1185">Reference proteome</keyword>
<evidence type="ECO:0000313" key="2">
    <source>
        <dbReference type="Proteomes" id="UP000308600"/>
    </source>
</evidence>